<dbReference type="Pfam" id="PF01547">
    <property type="entry name" value="SBP_bac_1"/>
    <property type="match status" value="1"/>
</dbReference>
<dbReference type="EMBL" id="VNJI01000027">
    <property type="protein sequence ID" value="TVY08138.1"/>
    <property type="molecule type" value="Genomic_DNA"/>
</dbReference>
<gene>
    <name evidence="6" type="ORF">FPZ49_20530</name>
</gene>
<dbReference type="PANTHER" id="PTHR43649">
    <property type="entry name" value="ARABINOSE-BINDING PROTEIN-RELATED"/>
    <property type="match status" value="1"/>
</dbReference>
<evidence type="ECO:0000256" key="5">
    <source>
        <dbReference type="SAM" id="SignalP"/>
    </source>
</evidence>
<feature type="signal peptide" evidence="5">
    <location>
        <begin position="1"/>
        <end position="24"/>
    </location>
</feature>
<keyword evidence="4 5" id="KW-0732">Signal</keyword>
<dbReference type="Gene3D" id="3.40.190.10">
    <property type="entry name" value="Periplasmic binding protein-like II"/>
    <property type="match status" value="1"/>
</dbReference>
<dbReference type="Proteomes" id="UP000317036">
    <property type="component" value="Unassembled WGS sequence"/>
</dbReference>
<evidence type="ECO:0000256" key="4">
    <source>
        <dbReference type="ARBA" id="ARBA00022729"/>
    </source>
</evidence>
<evidence type="ECO:0000313" key="7">
    <source>
        <dbReference type="Proteomes" id="UP000317036"/>
    </source>
</evidence>
<dbReference type="SUPFAM" id="SSF53850">
    <property type="entry name" value="Periplasmic binding protein-like II"/>
    <property type="match status" value="1"/>
</dbReference>
<protein>
    <submittedName>
        <fullName evidence="6">Carbohydrate ABC transporter substrate-binding protein</fullName>
    </submittedName>
</protein>
<accession>A0A559K7P4</accession>
<feature type="chain" id="PRO_5038490502" evidence="5">
    <location>
        <begin position="25"/>
        <end position="448"/>
    </location>
</feature>
<name>A0A559K7P4_9BACL</name>
<keyword evidence="7" id="KW-1185">Reference proteome</keyword>
<dbReference type="PANTHER" id="PTHR43649:SF31">
    <property type="entry name" value="SN-GLYCEROL-3-PHOSPHATE-BINDING PERIPLASMIC PROTEIN UGPB"/>
    <property type="match status" value="1"/>
</dbReference>
<dbReference type="RefSeq" id="WP_144850382.1">
    <property type="nucleotide sequence ID" value="NZ_VNJI01000027.1"/>
</dbReference>
<reference evidence="6 7" key="1">
    <citation type="submission" date="2019-07" db="EMBL/GenBank/DDBJ databases">
        <authorList>
            <person name="Kim J."/>
        </authorList>
    </citation>
    <scope>NUCLEOTIDE SEQUENCE [LARGE SCALE GENOMIC DNA]</scope>
    <source>
        <strain evidence="6 7">JC52</strain>
    </source>
</reference>
<dbReference type="OrthoDB" id="2522406at2"/>
<dbReference type="InterPro" id="IPR050490">
    <property type="entry name" value="Bact_solute-bd_prot1"/>
</dbReference>
<keyword evidence="3" id="KW-0813">Transport</keyword>
<evidence type="ECO:0000313" key="6">
    <source>
        <dbReference type="EMBL" id="TVY08138.1"/>
    </source>
</evidence>
<dbReference type="AlphaFoldDB" id="A0A559K7P4"/>
<comment type="caution">
    <text evidence="6">The sequence shown here is derived from an EMBL/GenBank/DDBJ whole genome shotgun (WGS) entry which is preliminary data.</text>
</comment>
<sequence length="448" mass="50401">MNRKNAYLRTVAATMLTASLFVTACSASSSAPVSKDDSTAPASAAAKKEPVELVVYHPFPADWPEDQFFKTFGDPIQKKFPHIKIKYITGKLQDLITAGQRIDLIYVSIGASQANILDTGLQSDISPLIKKYNYDLGRLEPTMVDAARKMAGGNGIYGLPVYVPPSAIYYNKDLFDKFGVPYPKDGMTWDELFEVSKKMTRSEGGASYYGFGSSYNHLALMNQQSIPLVTSDKQATLDKDDRWKSFTDNLLRFYRLPGYEVFKTNQLSEPYERNRFFKDRNVAMFLATTALHNETEVGDMNFDIASFPVFKDTPQAGPQPYPVYWYITSQAEKRDDAFEAISYLTSDEYQLKNIKEGNFLSALSNKSIREQFGTDNKLYKGKNVKALQPTNYSQLGSFNKYNSIVSGELNVGIRESVTNKKDTNTVLREAAERANKKIQEQEAANVKK</sequence>
<evidence type="ECO:0000256" key="1">
    <source>
        <dbReference type="ARBA" id="ARBA00004196"/>
    </source>
</evidence>
<proteinExistence type="inferred from homology"/>
<dbReference type="PROSITE" id="PS51257">
    <property type="entry name" value="PROKAR_LIPOPROTEIN"/>
    <property type="match status" value="1"/>
</dbReference>
<comment type="similarity">
    <text evidence="2">Belongs to the bacterial solute-binding protein 1 family.</text>
</comment>
<evidence type="ECO:0000256" key="2">
    <source>
        <dbReference type="ARBA" id="ARBA00008520"/>
    </source>
</evidence>
<organism evidence="6 7">
    <name type="scientific">Paenibacillus cremeus</name>
    <dbReference type="NCBI Taxonomy" id="2163881"/>
    <lineage>
        <taxon>Bacteria</taxon>
        <taxon>Bacillati</taxon>
        <taxon>Bacillota</taxon>
        <taxon>Bacilli</taxon>
        <taxon>Bacillales</taxon>
        <taxon>Paenibacillaceae</taxon>
        <taxon>Paenibacillus</taxon>
    </lineage>
</organism>
<evidence type="ECO:0000256" key="3">
    <source>
        <dbReference type="ARBA" id="ARBA00022448"/>
    </source>
</evidence>
<dbReference type="InterPro" id="IPR006059">
    <property type="entry name" value="SBP"/>
</dbReference>
<dbReference type="GO" id="GO:0030313">
    <property type="term" value="C:cell envelope"/>
    <property type="evidence" value="ECO:0007669"/>
    <property type="project" value="UniProtKB-SubCell"/>
</dbReference>
<comment type="subcellular location">
    <subcellularLocation>
        <location evidence="1">Cell envelope</location>
    </subcellularLocation>
</comment>